<keyword evidence="3" id="KW-1185">Reference proteome</keyword>
<dbReference type="EMBL" id="JBJUIK010000002">
    <property type="protein sequence ID" value="KAL3534352.1"/>
    <property type="molecule type" value="Genomic_DNA"/>
</dbReference>
<reference evidence="2 3" key="1">
    <citation type="submission" date="2024-11" db="EMBL/GenBank/DDBJ databases">
        <title>A near-complete genome assembly of Cinchona calisaya.</title>
        <authorList>
            <person name="Lian D.C."/>
            <person name="Zhao X.W."/>
            <person name="Wei L."/>
        </authorList>
    </citation>
    <scope>NUCLEOTIDE SEQUENCE [LARGE SCALE GENOMIC DNA]</scope>
    <source>
        <tissue evidence="2">Nenye</tissue>
    </source>
</reference>
<name>A0ABD3AT06_9GENT</name>
<feature type="compositionally biased region" description="Basic residues" evidence="1">
    <location>
        <begin position="63"/>
        <end position="74"/>
    </location>
</feature>
<evidence type="ECO:0000256" key="1">
    <source>
        <dbReference type="SAM" id="MobiDB-lite"/>
    </source>
</evidence>
<comment type="caution">
    <text evidence="2">The sequence shown here is derived from an EMBL/GenBank/DDBJ whole genome shotgun (WGS) entry which is preliminary data.</text>
</comment>
<gene>
    <name evidence="2" type="ORF">ACH5RR_002813</name>
</gene>
<dbReference type="AlphaFoldDB" id="A0ABD3AT06"/>
<dbReference type="Proteomes" id="UP001630127">
    <property type="component" value="Unassembled WGS sequence"/>
</dbReference>
<evidence type="ECO:0000313" key="3">
    <source>
        <dbReference type="Proteomes" id="UP001630127"/>
    </source>
</evidence>
<organism evidence="2 3">
    <name type="scientific">Cinchona calisaya</name>
    <dbReference type="NCBI Taxonomy" id="153742"/>
    <lineage>
        <taxon>Eukaryota</taxon>
        <taxon>Viridiplantae</taxon>
        <taxon>Streptophyta</taxon>
        <taxon>Embryophyta</taxon>
        <taxon>Tracheophyta</taxon>
        <taxon>Spermatophyta</taxon>
        <taxon>Magnoliopsida</taxon>
        <taxon>eudicotyledons</taxon>
        <taxon>Gunneridae</taxon>
        <taxon>Pentapetalae</taxon>
        <taxon>asterids</taxon>
        <taxon>lamiids</taxon>
        <taxon>Gentianales</taxon>
        <taxon>Rubiaceae</taxon>
        <taxon>Cinchonoideae</taxon>
        <taxon>Cinchoneae</taxon>
        <taxon>Cinchona</taxon>
    </lineage>
</organism>
<accession>A0ABD3AT06</accession>
<feature type="compositionally biased region" description="Basic and acidic residues" evidence="1">
    <location>
        <begin position="8"/>
        <end position="28"/>
    </location>
</feature>
<proteinExistence type="predicted"/>
<feature type="compositionally biased region" description="Gly residues" evidence="1">
    <location>
        <begin position="30"/>
        <end position="47"/>
    </location>
</feature>
<sequence>MGEETQEEGDKERKWQGMGRDARERSKEGAAGGGKGRGEVGRVGGMGWVSQEGWEIRGGEHSGRRRDNRCGGRK</sequence>
<protein>
    <submittedName>
        <fullName evidence="2">Uncharacterized protein</fullName>
    </submittedName>
</protein>
<evidence type="ECO:0000313" key="2">
    <source>
        <dbReference type="EMBL" id="KAL3534352.1"/>
    </source>
</evidence>
<feature type="region of interest" description="Disordered" evidence="1">
    <location>
        <begin position="1"/>
        <end position="74"/>
    </location>
</feature>